<keyword evidence="1 4" id="KW-0732">Signal</keyword>
<keyword evidence="6" id="KW-1185">Reference proteome</keyword>
<dbReference type="PANTHER" id="PTHR11008">
    <property type="entry name" value="PROTEIN TAKEOUT-LIKE PROTEIN"/>
    <property type="match status" value="1"/>
</dbReference>
<dbReference type="GO" id="GO:0007623">
    <property type="term" value="P:circadian rhythm"/>
    <property type="evidence" value="ECO:0007669"/>
    <property type="project" value="UniProtKB-ARBA"/>
</dbReference>
<dbReference type="PANTHER" id="PTHR11008:SF32">
    <property type="entry name" value="CIRCADIAN CLOCK-CONTROLLED PROTEIN DAYWAKE-RELATED"/>
    <property type="match status" value="1"/>
</dbReference>
<dbReference type="EMBL" id="JBDJPC010000015">
    <property type="protein sequence ID" value="KAL1488285.1"/>
    <property type="molecule type" value="Genomic_DNA"/>
</dbReference>
<dbReference type="Pfam" id="PF06585">
    <property type="entry name" value="JHBP"/>
    <property type="match status" value="1"/>
</dbReference>
<comment type="similarity">
    <text evidence="3">Belongs to the TO family.</text>
</comment>
<dbReference type="FunFam" id="3.15.10.30:FF:000001">
    <property type="entry name" value="Takeout-like protein 1"/>
    <property type="match status" value="1"/>
</dbReference>
<name>A0ABD1E132_HYPHA</name>
<accession>A0ABD1E132</accession>
<dbReference type="Gene3D" id="3.15.10.30">
    <property type="entry name" value="Haemolymph juvenile hormone binding protein"/>
    <property type="match status" value="1"/>
</dbReference>
<sequence length="239" mass="27235">MRSLFIVVFFGSNAFASGNEFITCHVKSDNFQDCLNKAIEDGIKQLKNGSSYYNLAPLDPHSIPSMTVGSGSGIVHLEQNYEDIVVYGLTDLSVSNAQMNFETLILKYNTMCYNLTQTSYYDIKGKLMLLPVHGRGSCMLTLKNVLVDHELEFQLMEKSYYHPKSYKLKLHPEHAAYHFENLFDGNKILGDNVNNVINQEWKAVFEDVGLGYEKAWAQVFLQYAIAIFQKIPANKFFIQ</sequence>
<feature type="chain" id="PRO_5044791391" evidence="4">
    <location>
        <begin position="19"/>
        <end position="239"/>
    </location>
</feature>
<evidence type="ECO:0000256" key="4">
    <source>
        <dbReference type="SAM" id="SignalP"/>
    </source>
</evidence>
<gene>
    <name evidence="5" type="ORF">ABEB36_015235</name>
</gene>
<evidence type="ECO:0000256" key="3">
    <source>
        <dbReference type="ARBA" id="ARBA00060902"/>
    </source>
</evidence>
<protein>
    <submittedName>
        <fullName evidence="5">Uncharacterized protein</fullName>
    </submittedName>
</protein>
<proteinExistence type="inferred from homology"/>
<dbReference type="SMART" id="SM00700">
    <property type="entry name" value="JHBP"/>
    <property type="match status" value="1"/>
</dbReference>
<evidence type="ECO:0000313" key="6">
    <source>
        <dbReference type="Proteomes" id="UP001566132"/>
    </source>
</evidence>
<reference evidence="5 6" key="1">
    <citation type="submission" date="2024-05" db="EMBL/GenBank/DDBJ databases">
        <title>Genetic variation in Jamaican populations of the coffee berry borer (Hypothenemus hampei).</title>
        <authorList>
            <person name="Errbii M."/>
            <person name="Myrie A."/>
        </authorList>
    </citation>
    <scope>NUCLEOTIDE SEQUENCE [LARGE SCALE GENOMIC DNA]</scope>
    <source>
        <strain evidence="5">JA-Hopewell-2020-01-JO</strain>
        <tissue evidence="5">Whole body</tissue>
    </source>
</reference>
<dbReference type="Proteomes" id="UP001566132">
    <property type="component" value="Unassembled WGS sequence"/>
</dbReference>
<evidence type="ECO:0000256" key="1">
    <source>
        <dbReference type="ARBA" id="ARBA00022729"/>
    </source>
</evidence>
<dbReference type="AlphaFoldDB" id="A0ABD1E132"/>
<comment type="caution">
    <text evidence="5">The sequence shown here is derived from an EMBL/GenBank/DDBJ whole genome shotgun (WGS) entry which is preliminary data.</text>
</comment>
<feature type="signal peptide" evidence="4">
    <location>
        <begin position="1"/>
        <end position="18"/>
    </location>
</feature>
<keyword evidence="2" id="KW-0090">Biological rhythms</keyword>
<evidence type="ECO:0000256" key="2">
    <source>
        <dbReference type="ARBA" id="ARBA00023108"/>
    </source>
</evidence>
<dbReference type="InterPro" id="IPR010562">
    <property type="entry name" value="Haemolymph_juvenile_hormone-bd"/>
</dbReference>
<evidence type="ECO:0000313" key="5">
    <source>
        <dbReference type="EMBL" id="KAL1488285.1"/>
    </source>
</evidence>
<dbReference type="InterPro" id="IPR038606">
    <property type="entry name" value="To_sf"/>
</dbReference>
<organism evidence="5 6">
    <name type="scientific">Hypothenemus hampei</name>
    <name type="common">Coffee berry borer</name>
    <dbReference type="NCBI Taxonomy" id="57062"/>
    <lineage>
        <taxon>Eukaryota</taxon>
        <taxon>Metazoa</taxon>
        <taxon>Ecdysozoa</taxon>
        <taxon>Arthropoda</taxon>
        <taxon>Hexapoda</taxon>
        <taxon>Insecta</taxon>
        <taxon>Pterygota</taxon>
        <taxon>Neoptera</taxon>
        <taxon>Endopterygota</taxon>
        <taxon>Coleoptera</taxon>
        <taxon>Polyphaga</taxon>
        <taxon>Cucujiformia</taxon>
        <taxon>Curculionidae</taxon>
        <taxon>Scolytinae</taxon>
        <taxon>Hypothenemus</taxon>
    </lineage>
</organism>